<reference evidence="1" key="1">
    <citation type="submission" date="2019-09" db="EMBL/GenBank/DDBJ databases">
        <authorList>
            <person name="Teo W.F.A."/>
            <person name="Duangmal K."/>
        </authorList>
    </citation>
    <scope>NUCLEOTIDE SEQUENCE [LARGE SCALE GENOMIC DNA]</scope>
    <source>
        <strain evidence="1">K81G1</strain>
    </source>
</reference>
<name>A0A5N0UZM4_9PSEU</name>
<proteinExistence type="predicted"/>
<evidence type="ECO:0000313" key="2">
    <source>
        <dbReference type="Proteomes" id="UP000319769"/>
    </source>
</evidence>
<organism evidence="1 2">
    <name type="scientific">Amycolatopsis acidicola</name>
    <dbReference type="NCBI Taxonomy" id="2596893"/>
    <lineage>
        <taxon>Bacteria</taxon>
        <taxon>Bacillati</taxon>
        <taxon>Actinomycetota</taxon>
        <taxon>Actinomycetes</taxon>
        <taxon>Pseudonocardiales</taxon>
        <taxon>Pseudonocardiaceae</taxon>
        <taxon>Amycolatopsis</taxon>
    </lineage>
</organism>
<keyword evidence="2" id="KW-1185">Reference proteome</keyword>
<dbReference type="EMBL" id="VMNW02000029">
    <property type="protein sequence ID" value="KAA9159440.1"/>
    <property type="molecule type" value="Genomic_DNA"/>
</dbReference>
<dbReference type="AlphaFoldDB" id="A0A5N0UZM4"/>
<sequence length="257" mass="28841">MKETLMSYKGEHVYSPKQYAETVELWRELLECDRVSLAEDRTGYLYPIRVQDLTDDVIHALVLSDGQETDDDYAITVTLVDYSDYGGTERDAANVRYLIGTPGVQTSTNGRHGYGSAWVQLGELPTNGDDVGTGIEWLTNLIQIAQSIDAGEVDESTLGEYETELQVEAWDAWLESDTRSELADWFGCDDLDDFGYSHEEIRDLYYSYEGNEWTCDSATSATNQNHDDAVEHVAETILAAWCKPYVDPNQTTLSIAV</sequence>
<protein>
    <submittedName>
        <fullName evidence="1">Uncharacterized protein</fullName>
    </submittedName>
</protein>
<accession>A0A5N0UZM4</accession>
<gene>
    <name evidence="1" type="ORF">FPZ12_020270</name>
</gene>
<dbReference type="OrthoDB" id="3617323at2"/>
<evidence type="ECO:0000313" key="1">
    <source>
        <dbReference type="EMBL" id="KAA9159440.1"/>
    </source>
</evidence>
<dbReference type="RefSeq" id="WP_144747378.1">
    <property type="nucleotide sequence ID" value="NZ_VMNW02000029.1"/>
</dbReference>
<comment type="caution">
    <text evidence="1">The sequence shown here is derived from an EMBL/GenBank/DDBJ whole genome shotgun (WGS) entry which is preliminary data.</text>
</comment>
<dbReference type="Proteomes" id="UP000319769">
    <property type="component" value="Unassembled WGS sequence"/>
</dbReference>